<keyword evidence="2" id="KW-1185">Reference proteome</keyword>
<dbReference type="STRING" id="46506.AA415_02855"/>
<dbReference type="AlphaFoldDB" id="A0A120A0V1"/>
<proteinExistence type="predicted"/>
<gene>
    <name evidence="1" type="ORF">AA415_02855</name>
</gene>
<accession>A0A120A0V1</accession>
<protein>
    <submittedName>
        <fullName evidence="1">HmuY-like protein</fullName>
    </submittedName>
</protein>
<comment type="caution">
    <text evidence="1">The sequence shown here is derived from an EMBL/GenBank/DDBJ whole genome shotgun (WGS) entry which is preliminary data.</text>
</comment>
<evidence type="ECO:0000313" key="2">
    <source>
        <dbReference type="Proteomes" id="UP000056419"/>
    </source>
</evidence>
<name>A0A120A0V1_BACSE</name>
<organism evidence="1 2">
    <name type="scientific">Bacteroides stercoris</name>
    <dbReference type="NCBI Taxonomy" id="46506"/>
    <lineage>
        <taxon>Bacteria</taxon>
        <taxon>Pseudomonadati</taxon>
        <taxon>Bacteroidota</taxon>
        <taxon>Bacteroidia</taxon>
        <taxon>Bacteroidales</taxon>
        <taxon>Bacteroidaceae</taxon>
        <taxon>Bacteroides</taxon>
    </lineage>
</organism>
<reference evidence="1 2" key="1">
    <citation type="journal article" date="2016" name="BMC Genomics">
        <title>Type VI secretion systems of human gut Bacteroidales segregate into three genetic architectures, two of which are contained on mobile genetic elements.</title>
        <authorList>
            <person name="Coyne M.J."/>
            <person name="Roelofs K.G."/>
            <person name="Comstock L.E."/>
        </authorList>
    </citation>
    <scope>NUCLEOTIDE SEQUENCE [LARGE SCALE GENOMIC DNA]</scope>
    <source>
        <strain evidence="1 2">CL09T03C01</strain>
    </source>
</reference>
<evidence type="ECO:0000313" key="1">
    <source>
        <dbReference type="EMBL" id="KWR52603.1"/>
    </source>
</evidence>
<dbReference type="Pfam" id="PF14064">
    <property type="entry name" value="HmuY"/>
    <property type="match status" value="1"/>
</dbReference>
<dbReference type="CDD" id="cd12105">
    <property type="entry name" value="HmuY"/>
    <property type="match status" value="1"/>
</dbReference>
<sequence>MKIKDVLVMAAIGLLGAACSDDDNKGSQWGDGVGGTKTNLDVSAYDKWTYVNLKTGETEIHPDTSEWIYTDGSVSEPKGKETIGIEWHIAIHRYEIKTNGGMVFDTEKTNMNEITELPEGDYKADENITNEDEEYAIITDMSKMMQGNVGYAKTATVNKVLCSWVKKTETGSMPPTIYEPTMHVIVLKCKDGSWAKLQFTVAGNSETNKSGFVTFNYEFIPIK</sequence>
<dbReference type="EMBL" id="LRGC01000019">
    <property type="protein sequence ID" value="KWR52603.1"/>
    <property type="molecule type" value="Genomic_DNA"/>
</dbReference>
<dbReference type="Proteomes" id="UP000056419">
    <property type="component" value="Unassembled WGS sequence"/>
</dbReference>
<dbReference type="InterPro" id="IPR025921">
    <property type="entry name" value="HmuY"/>
</dbReference>
<dbReference type="PROSITE" id="PS51257">
    <property type="entry name" value="PROKAR_LIPOPROTEIN"/>
    <property type="match status" value="1"/>
</dbReference>
<dbReference type="RefSeq" id="WP_060386445.1">
    <property type="nucleotide sequence ID" value="NZ_LRGC01000019.1"/>
</dbReference>
<dbReference type="PATRIC" id="fig|46506.5.peg.3078"/>